<gene>
    <name evidence="6" type="ORF">NX784_00590</name>
</gene>
<feature type="DNA-binding region" description="H-T-H motif" evidence="4">
    <location>
        <begin position="32"/>
        <end position="51"/>
    </location>
</feature>
<organism evidence="6 7">
    <name type="scientific">Massilia pinisoli</name>
    <dbReference type="NCBI Taxonomy" id="1772194"/>
    <lineage>
        <taxon>Bacteria</taxon>
        <taxon>Pseudomonadati</taxon>
        <taxon>Pseudomonadota</taxon>
        <taxon>Betaproteobacteria</taxon>
        <taxon>Burkholderiales</taxon>
        <taxon>Oxalobacteraceae</taxon>
        <taxon>Telluria group</taxon>
        <taxon>Massilia</taxon>
    </lineage>
</organism>
<dbReference type="InterPro" id="IPR036271">
    <property type="entry name" value="Tet_transcr_reg_TetR-rel_C_sf"/>
</dbReference>
<evidence type="ECO:0000313" key="7">
    <source>
        <dbReference type="Proteomes" id="UP001204151"/>
    </source>
</evidence>
<evidence type="ECO:0000313" key="6">
    <source>
        <dbReference type="EMBL" id="MCS0580080.1"/>
    </source>
</evidence>
<dbReference type="PROSITE" id="PS50977">
    <property type="entry name" value="HTH_TETR_2"/>
    <property type="match status" value="1"/>
</dbReference>
<evidence type="ECO:0000256" key="3">
    <source>
        <dbReference type="ARBA" id="ARBA00023163"/>
    </source>
</evidence>
<comment type="caution">
    <text evidence="6">The sequence shown here is derived from an EMBL/GenBank/DDBJ whole genome shotgun (WGS) entry which is preliminary data.</text>
</comment>
<proteinExistence type="predicted"/>
<dbReference type="Gene3D" id="1.10.10.60">
    <property type="entry name" value="Homeodomain-like"/>
    <property type="match status" value="1"/>
</dbReference>
<evidence type="ECO:0000259" key="5">
    <source>
        <dbReference type="PROSITE" id="PS50977"/>
    </source>
</evidence>
<dbReference type="Gene3D" id="1.10.357.10">
    <property type="entry name" value="Tetracycline Repressor, domain 2"/>
    <property type="match status" value="1"/>
</dbReference>
<keyword evidence="2 4" id="KW-0238">DNA-binding</keyword>
<dbReference type="InterPro" id="IPR001647">
    <property type="entry name" value="HTH_TetR"/>
</dbReference>
<dbReference type="PRINTS" id="PR00455">
    <property type="entry name" value="HTHTETR"/>
</dbReference>
<dbReference type="SUPFAM" id="SSF46689">
    <property type="entry name" value="Homeodomain-like"/>
    <property type="match status" value="1"/>
</dbReference>
<sequence>MRISKEKAADNRAALIRAASKLFRERGIDGVGVAEISKEAGLTHGALYAHFRSKEELALEALSYGLDQSNSRMYSATSDGMPDLDRFLDRYLAFDSRDDYGDRCPMAASASEIGRQDTAISARFAEGYMVMVRAFERQIEHNEPDSDALARAMVVVATLIGSLAVARGAAKGNPAVSEQVLQAARRMLDELMLAQPHAHAPARRDDRPAA</sequence>
<dbReference type="SUPFAM" id="SSF48498">
    <property type="entry name" value="Tetracyclin repressor-like, C-terminal domain"/>
    <property type="match status" value="1"/>
</dbReference>
<evidence type="ECO:0000256" key="1">
    <source>
        <dbReference type="ARBA" id="ARBA00023015"/>
    </source>
</evidence>
<dbReference type="InterPro" id="IPR009057">
    <property type="entry name" value="Homeodomain-like_sf"/>
</dbReference>
<keyword evidence="1" id="KW-0805">Transcription regulation</keyword>
<dbReference type="PANTHER" id="PTHR47506:SF7">
    <property type="entry name" value="TRANSCRIPTIONAL REGULATORY PROTEIN"/>
    <property type="match status" value="1"/>
</dbReference>
<reference evidence="6 7" key="1">
    <citation type="submission" date="2022-08" db="EMBL/GenBank/DDBJ databases">
        <title>Reclassification of Massilia species as members of the genera Telluria, Duganella, Pseudoduganella, Mokoshia gen. nov. and Zemynaea gen. nov. using orthogonal and non-orthogonal genome-based approaches.</title>
        <authorList>
            <person name="Bowman J.P."/>
        </authorList>
    </citation>
    <scope>NUCLEOTIDE SEQUENCE [LARGE SCALE GENOMIC DNA]</scope>
    <source>
        <strain evidence="6 7">JCM 31316</strain>
    </source>
</reference>
<protein>
    <submittedName>
        <fullName evidence="6">TetR/AcrR family transcriptional regulator</fullName>
    </submittedName>
</protein>
<evidence type="ECO:0000256" key="2">
    <source>
        <dbReference type="ARBA" id="ARBA00023125"/>
    </source>
</evidence>
<keyword evidence="7" id="KW-1185">Reference proteome</keyword>
<dbReference type="RefSeq" id="WP_258814729.1">
    <property type="nucleotide sequence ID" value="NZ_JANUGW010000001.1"/>
</dbReference>
<dbReference type="EMBL" id="JANUGW010000001">
    <property type="protein sequence ID" value="MCS0580080.1"/>
    <property type="molecule type" value="Genomic_DNA"/>
</dbReference>
<dbReference type="Pfam" id="PF00440">
    <property type="entry name" value="TetR_N"/>
    <property type="match status" value="1"/>
</dbReference>
<keyword evidence="3" id="KW-0804">Transcription</keyword>
<dbReference type="PANTHER" id="PTHR47506">
    <property type="entry name" value="TRANSCRIPTIONAL REGULATORY PROTEIN"/>
    <property type="match status" value="1"/>
</dbReference>
<name>A0ABT1ZJJ5_9BURK</name>
<dbReference type="Proteomes" id="UP001204151">
    <property type="component" value="Unassembled WGS sequence"/>
</dbReference>
<evidence type="ECO:0000256" key="4">
    <source>
        <dbReference type="PROSITE-ProRule" id="PRU00335"/>
    </source>
</evidence>
<accession>A0ABT1ZJJ5</accession>
<feature type="domain" description="HTH tetR-type" evidence="5">
    <location>
        <begin position="9"/>
        <end position="69"/>
    </location>
</feature>